<name>A0A8X6KIF2_TRICU</name>
<evidence type="ECO:0000256" key="10">
    <source>
        <dbReference type="ARBA" id="ARBA00023043"/>
    </source>
</evidence>
<evidence type="ECO:0000256" key="7">
    <source>
        <dbReference type="ARBA" id="ARBA00022699"/>
    </source>
</evidence>
<dbReference type="PROSITE" id="PS50088">
    <property type="entry name" value="ANK_REPEAT"/>
    <property type="match status" value="3"/>
</dbReference>
<dbReference type="GO" id="GO:0005576">
    <property type="term" value="C:extracellular region"/>
    <property type="evidence" value="ECO:0007669"/>
    <property type="project" value="UniProtKB-SubCell"/>
</dbReference>
<dbReference type="GO" id="GO:0044218">
    <property type="term" value="C:other organism cell membrane"/>
    <property type="evidence" value="ECO:0007669"/>
    <property type="project" value="UniProtKB-KW"/>
</dbReference>
<keyword evidence="9" id="KW-0638">Presynaptic neurotoxin</keyword>
<dbReference type="Proteomes" id="UP000887116">
    <property type="component" value="Unassembled WGS sequence"/>
</dbReference>
<evidence type="ECO:0000256" key="3">
    <source>
        <dbReference type="ARBA" id="ARBA00022483"/>
    </source>
</evidence>
<dbReference type="GO" id="GO:0090729">
    <property type="term" value="F:toxin activity"/>
    <property type="evidence" value="ECO:0007669"/>
    <property type="project" value="UniProtKB-KW"/>
</dbReference>
<protein>
    <submittedName>
        <fullName evidence="13">Ankyrin repeat family A protein 2</fullName>
    </submittedName>
</protein>
<organism evidence="13 14">
    <name type="scientific">Trichonephila clavata</name>
    <name type="common">Joro spider</name>
    <name type="synonym">Nephila clavata</name>
    <dbReference type="NCBI Taxonomy" id="2740835"/>
    <lineage>
        <taxon>Eukaryota</taxon>
        <taxon>Metazoa</taxon>
        <taxon>Ecdysozoa</taxon>
        <taxon>Arthropoda</taxon>
        <taxon>Chelicerata</taxon>
        <taxon>Arachnida</taxon>
        <taxon>Araneae</taxon>
        <taxon>Araneomorphae</taxon>
        <taxon>Entelegynae</taxon>
        <taxon>Araneoidea</taxon>
        <taxon>Nephilidae</taxon>
        <taxon>Trichonephila</taxon>
    </lineage>
</organism>
<keyword evidence="4" id="KW-0964">Secreted</keyword>
<dbReference type="GO" id="GO:0044231">
    <property type="term" value="C:host cell presynaptic membrane"/>
    <property type="evidence" value="ECO:0007669"/>
    <property type="project" value="UniProtKB-KW"/>
</dbReference>
<comment type="caution">
    <text evidence="13">The sequence shown here is derived from an EMBL/GenBank/DDBJ whole genome shotgun (WGS) entry which is preliminary data.</text>
</comment>
<keyword evidence="11" id="KW-0472">Membrane</keyword>
<feature type="repeat" description="ANK" evidence="12">
    <location>
        <begin position="123"/>
        <end position="155"/>
    </location>
</feature>
<evidence type="ECO:0000256" key="8">
    <source>
        <dbReference type="ARBA" id="ARBA00022737"/>
    </source>
</evidence>
<dbReference type="Gene3D" id="1.25.40.20">
    <property type="entry name" value="Ankyrin repeat-containing domain"/>
    <property type="match status" value="1"/>
</dbReference>
<evidence type="ECO:0000256" key="1">
    <source>
        <dbReference type="ARBA" id="ARBA00004175"/>
    </source>
</evidence>
<dbReference type="Pfam" id="PF12796">
    <property type="entry name" value="Ank_2"/>
    <property type="match status" value="1"/>
</dbReference>
<evidence type="ECO:0000256" key="6">
    <source>
        <dbReference type="ARBA" id="ARBA00022656"/>
    </source>
</evidence>
<dbReference type="SMART" id="SM00248">
    <property type="entry name" value="ANK"/>
    <property type="match status" value="3"/>
</dbReference>
<dbReference type="GO" id="GO:0006887">
    <property type="term" value="P:exocytosis"/>
    <property type="evidence" value="ECO:0007669"/>
    <property type="project" value="UniProtKB-KW"/>
</dbReference>
<keyword evidence="8" id="KW-0677">Repeat</keyword>
<dbReference type="PANTHER" id="PTHR24171">
    <property type="entry name" value="ANKYRIN REPEAT DOMAIN-CONTAINING PROTEIN 39-RELATED"/>
    <property type="match status" value="1"/>
</dbReference>
<comment type="subcellular location">
    <subcellularLocation>
        <location evidence="2">Secreted</location>
    </subcellularLocation>
    <subcellularLocation>
        <location evidence="1">Target cell membrane</location>
    </subcellularLocation>
</comment>
<keyword evidence="3" id="KW-0268">Exocytosis</keyword>
<reference evidence="13" key="1">
    <citation type="submission" date="2020-07" db="EMBL/GenBank/DDBJ databases">
        <title>Multicomponent nature underlies the extraordinary mechanical properties of spider dragline silk.</title>
        <authorList>
            <person name="Kono N."/>
            <person name="Nakamura H."/>
            <person name="Mori M."/>
            <person name="Yoshida Y."/>
            <person name="Ohtoshi R."/>
            <person name="Malay A.D."/>
            <person name="Moran D.A.P."/>
            <person name="Tomita M."/>
            <person name="Numata K."/>
            <person name="Arakawa K."/>
        </authorList>
    </citation>
    <scope>NUCLEOTIDE SEQUENCE</scope>
</reference>
<evidence type="ECO:0000256" key="11">
    <source>
        <dbReference type="ARBA" id="ARBA00023298"/>
    </source>
</evidence>
<dbReference type="EMBL" id="BMAO01001368">
    <property type="protein sequence ID" value="GFQ72858.1"/>
    <property type="molecule type" value="Genomic_DNA"/>
</dbReference>
<keyword evidence="5" id="KW-1052">Target cell membrane</keyword>
<evidence type="ECO:0000313" key="14">
    <source>
        <dbReference type="Proteomes" id="UP000887116"/>
    </source>
</evidence>
<dbReference type="PROSITE" id="PS50297">
    <property type="entry name" value="ANK_REP_REGION"/>
    <property type="match status" value="3"/>
</dbReference>
<accession>A0A8X6KIF2</accession>
<keyword evidence="14" id="KW-1185">Reference proteome</keyword>
<keyword evidence="10 12" id="KW-0040">ANK repeat</keyword>
<keyword evidence="7" id="KW-0528">Neurotoxin</keyword>
<sequence>MPILLLKKENVGSSFPRGLNRDGRRSAFTPYKPATVLTNLQRGNIQTETISELPERSTHELAGQGELFFGDIRFDENFDYNFDPNRTDKNGLTPLMWAASYGQRATVKKLIELGANINMVGDSGETALILAASAGHAAVVKELLSFFAFIDYRDEDGNSALFYAAYNNHAACVKHLLNAGADIAVVNECGENLLDIFNQRRSKEAQDVFEEYLVNLVKKEFYVDWWSR</sequence>
<gene>
    <name evidence="13" type="ORF">TNCT_597231</name>
</gene>
<dbReference type="AlphaFoldDB" id="A0A8X6KIF2"/>
<evidence type="ECO:0000256" key="2">
    <source>
        <dbReference type="ARBA" id="ARBA00004613"/>
    </source>
</evidence>
<evidence type="ECO:0000256" key="4">
    <source>
        <dbReference type="ARBA" id="ARBA00022525"/>
    </source>
</evidence>
<dbReference type="InterPro" id="IPR002110">
    <property type="entry name" value="Ankyrin_rpt"/>
</dbReference>
<evidence type="ECO:0000313" key="13">
    <source>
        <dbReference type="EMBL" id="GFQ72858.1"/>
    </source>
</evidence>
<keyword evidence="11" id="KW-1053">Target membrane</keyword>
<keyword evidence="6" id="KW-0800">Toxin</keyword>
<evidence type="ECO:0000256" key="5">
    <source>
        <dbReference type="ARBA" id="ARBA00022537"/>
    </source>
</evidence>
<proteinExistence type="predicted"/>
<feature type="repeat" description="ANK" evidence="12">
    <location>
        <begin position="90"/>
        <end position="122"/>
    </location>
</feature>
<evidence type="ECO:0000256" key="9">
    <source>
        <dbReference type="ARBA" id="ARBA00023028"/>
    </source>
</evidence>
<feature type="repeat" description="ANK" evidence="12">
    <location>
        <begin position="156"/>
        <end position="188"/>
    </location>
</feature>
<dbReference type="InterPro" id="IPR036770">
    <property type="entry name" value="Ankyrin_rpt-contain_sf"/>
</dbReference>
<dbReference type="OrthoDB" id="10251692at2759"/>
<evidence type="ECO:0000256" key="12">
    <source>
        <dbReference type="PROSITE-ProRule" id="PRU00023"/>
    </source>
</evidence>
<dbReference type="SUPFAM" id="SSF48403">
    <property type="entry name" value="Ankyrin repeat"/>
    <property type="match status" value="1"/>
</dbReference>